<dbReference type="InterPro" id="IPR013766">
    <property type="entry name" value="Thioredoxin_domain"/>
</dbReference>
<comment type="caution">
    <text evidence="2">The sequence shown here is derived from an EMBL/GenBank/DDBJ whole genome shotgun (WGS) entry which is preliminary data.</text>
</comment>
<proteinExistence type="predicted"/>
<feature type="domain" description="Thioredoxin" evidence="1">
    <location>
        <begin position="1"/>
        <end position="106"/>
    </location>
</feature>
<dbReference type="EMBL" id="JBHSYQ010000003">
    <property type="protein sequence ID" value="MFC6996997.1"/>
    <property type="molecule type" value="Genomic_DNA"/>
</dbReference>
<evidence type="ECO:0000259" key="1">
    <source>
        <dbReference type="PROSITE" id="PS51352"/>
    </source>
</evidence>
<protein>
    <submittedName>
        <fullName evidence="2">Thioredoxin family protein</fullName>
    </submittedName>
</protein>
<gene>
    <name evidence="2" type="ORF">ACFQHR_05135</name>
</gene>
<keyword evidence="3" id="KW-1185">Reference proteome</keyword>
<dbReference type="SUPFAM" id="SSF52833">
    <property type="entry name" value="Thioredoxin-like"/>
    <property type="match status" value="1"/>
</dbReference>
<dbReference type="CDD" id="cd02947">
    <property type="entry name" value="TRX_family"/>
    <property type="match status" value="1"/>
</dbReference>
<organism evidence="2 3">
    <name type="scientific">Rufibacter roseus</name>
    <dbReference type="NCBI Taxonomy" id="1567108"/>
    <lineage>
        <taxon>Bacteria</taxon>
        <taxon>Pseudomonadati</taxon>
        <taxon>Bacteroidota</taxon>
        <taxon>Cytophagia</taxon>
        <taxon>Cytophagales</taxon>
        <taxon>Hymenobacteraceae</taxon>
        <taxon>Rufibacter</taxon>
    </lineage>
</organism>
<sequence>MALHTSSDSELRNIIFAKDRVIVMFNDVECEICKTLLPAFEKFSNNPSFKDITFLHMDAAENPVSSKEVKLTGTPFFATYYKGTLRDCGLLSSEEKVRRLLDTLLGYKD</sequence>
<dbReference type="RefSeq" id="WP_066623194.1">
    <property type="nucleotide sequence ID" value="NZ_JBHSYQ010000003.1"/>
</dbReference>
<dbReference type="PROSITE" id="PS51352">
    <property type="entry name" value="THIOREDOXIN_2"/>
    <property type="match status" value="1"/>
</dbReference>
<dbReference type="Gene3D" id="3.40.30.10">
    <property type="entry name" value="Glutaredoxin"/>
    <property type="match status" value="1"/>
</dbReference>
<name>A0ABW2DGH5_9BACT</name>
<evidence type="ECO:0000313" key="3">
    <source>
        <dbReference type="Proteomes" id="UP001596405"/>
    </source>
</evidence>
<reference evidence="3" key="1">
    <citation type="journal article" date="2019" name="Int. J. Syst. Evol. Microbiol.">
        <title>The Global Catalogue of Microorganisms (GCM) 10K type strain sequencing project: providing services to taxonomists for standard genome sequencing and annotation.</title>
        <authorList>
            <consortium name="The Broad Institute Genomics Platform"/>
            <consortium name="The Broad Institute Genome Sequencing Center for Infectious Disease"/>
            <person name="Wu L."/>
            <person name="Ma J."/>
        </authorList>
    </citation>
    <scope>NUCLEOTIDE SEQUENCE [LARGE SCALE GENOMIC DNA]</scope>
    <source>
        <strain evidence="3">CGMCC 4.7393</strain>
    </source>
</reference>
<accession>A0ABW2DGH5</accession>
<evidence type="ECO:0000313" key="2">
    <source>
        <dbReference type="EMBL" id="MFC6996997.1"/>
    </source>
</evidence>
<dbReference type="InterPro" id="IPR036249">
    <property type="entry name" value="Thioredoxin-like_sf"/>
</dbReference>
<dbReference type="Proteomes" id="UP001596405">
    <property type="component" value="Unassembled WGS sequence"/>
</dbReference>
<dbReference type="Pfam" id="PF00085">
    <property type="entry name" value="Thioredoxin"/>
    <property type="match status" value="1"/>
</dbReference>